<reference evidence="4 5" key="1">
    <citation type="submission" date="2016-10" db="EMBL/GenBank/DDBJ databases">
        <title>Lutibacter sp. LPB0138, isolated from marine gastropod.</title>
        <authorList>
            <person name="Kim E."/>
            <person name="Yi H."/>
        </authorList>
    </citation>
    <scope>NUCLEOTIDE SEQUENCE [LARGE SCALE GENOMIC DNA]</scope>
    <source>
        <strain evidence="4 5">LPB0138</strain>
    </source>
</reference>
<dbReference type="STRING" id="1850246.LPB138_10845"/>
<dbReference type="InterPro" id="IPR018247">
    <property type="entry name" value="EF_Hand_1_Ca_BS"/>
</dbReference>
<keyword evidence="5" id="KW-1185">Reference proteome</keyword>
<keyword evidence="1 2" id="KW-0732">Signal</keyword>
<dbReference type="Gene3D" id="2.60.120.200">
    <property type="match status" value="1"/>
</dbReference>
<dbReference type="PANTHER" id="PTHR10199">
    <property type="entry name" value="THROMBOSPONDIN"/>
    <property type="match status" value="1"/>
</dbReference>
<gene>
    <name evidence="4" type="ORF">LPB138_10845</name>
</gene>
<dbReference type="GO" id="GO:0005975">
    <property type="term" value="P:carbohydrate metabolic process"/>
    <property type="evidence" value="ECO:0007669"/>
    <property type="project" value="UniProtKB-ARBA"/>
</dbReference>
<dbReference type="InterPro" id="IPR013783">
    <property type="entry name" value="Ig-like_fold"/>
</dbReference>
<sequence length="2550" mass="273700">MYPTKIFIKIAIVMLFFSVYNVQAQYCTPNNIGANGTFYISNVSIGTINNPSNSSATNYQYYTTPTTDLTIGDTYSMDIDFATAAYNMSGMVVWIDFNGDGDFSDIGEQIYSGTSSPTIATGTISFNVTIPATAILGITRMRLSIRQGGVASSSCSNDYQAGEFEDYNVNIVSGGPPNIPPIASDDIFNIDEDTTLNGQNIITGTNPSTSDTDADFDVLSIVSFEIFGDATTYIASASPITITGVGDLTIDTDGSIVFIPVLDYNGSVPEITYTLNDGEDIDIATVNITVDPVNDAPIASDDTATVSQDTDLVIPIAGFLIDNTTDADGDTLILSLSSPSNGLVSSDGTNITFTPNSGYVGTASFTYIVNDGTIDSNIATVTIDVTITNDPPVISGAPLTLSAFEDGSSVTGTLSFSDPDAGNTHTYSVSSMGVGEGSVSVNASGVYEYNPEADFQSLGQGISTNVTFDITVTDNVGASDTETVTVTVTGVNDAPNAVDDTTLTSVNTPIDLSTVDIVTPNDIDIDTGDTLTISAVSNPINGTVNLSGGIVTFTPDTDFSGTATFDYTISDGNLTDTATVSINVSLTYCEPTGTNSNGSHYITNVTLTDTSVPVDLINYSSVPADNGGYIDNSPFVPVPNVDKYGTFTLDVSFAGNDSGLGVYLDANQDGVFADSEMIIEEITTTSTSPFSGYAFVIPANALLGTTAIRVGTMQYYSANVPCGALPNPGEYEDYVINITEPAEPVANDDTVSIGINTTTGVDNQFDVSINDTLGTNHGSDGDDYSISSDPLNTANGGSVTEISDGIFEYIPATDYVGSDSFTYTLCDDAGHCDTAIVNIVVNLGSCVPSSNSQGTHFITNVNMIRNSDASTTIDNTSLDDGGYGDYTSLGAFDLYKGEDYDFTLEVSQDMATQNRSGWTVYIDFNQDGEFTFPDEAIFDSDGEETTLSNVDRTFDTATVNIPTYALTGLTVMRVGARQYLSSQNACGDPDGNPEEFEDYLVNLIVDPSSPPLMGITSNNFLVASGAPYTYDFNNNTNFGLYDINSGGLQRTYTITNNGGMPLILGATPVVIDDLTHFNIVSQPAGGTTLNTDETADFIIEFDPDAIGTWNIQIDVSSNDTTSPYNFGVQGEGQQTFRDTDGDGIPNNVDLDDDNDGMLDSVEDNNCLIAPNASTSETIFLNETFGSGTNRIELTSIDAGTNVSTATTTYCFEDGSGSCIPADGYSPPSLGDGEYTIHHQVTNGDGVTDANNDIDISIWAEDYWYAGEDHTPGDTNGRMAIFNATLEPGVFYNATIYGVSAGVDVTYGFSAINLDRADAPCLDGGGVGLDENGNPCPNDPRERPEVVIRVYDPNGNLIVNTDGNTEASSGILNPGTDWTDVSATFNTGGFTQFTVELSNAQYGGLGNDIALDDIYVKQYLCDLDGDGVGDSVDLDNDDDGIPNVVELGLPDFDLDATVNNDTGVNAWVDANNNGVHDNYDPQDINGLDYGDLGFSGALGTQIDLSNPILDTDGDGVLDYLDLDSDNDGIFDAIEYDDRGDIDIDGDGNGDGSDAETDDITDAFDGDGILGAADGNDDDADGNDHGTLGMPYPTPLDTDGDGIPNFKEIDSDNDGIYDIHESGATNIYTGLDANNDGLLDDTVDTDGDGILDIFDTDNTLFGSPRNIEDSCSLFFDGRNDYVEDTNVIVSGDSTIMSFIKSEGSNDTNTNRVVVGQDQFYLQVNDSDNTVSAVLNGTVILTSTTAVVDGIWTHIAVTTNSAETALYINGTLEGTTGSGGITSDSSNFTIGRLADSDLNYFHGEIEEVRLFNESLTEDQVKKMVYQELGDATDTSFNEGKIIPIEISATFDTSLVRYFKMDGFKNDILDDKKTASVDVVTGAKLYNIKDIYFQTAPLPYETVGDLASPTDWYDATVWKHESVWDITSKLEDNADTVYHHSIIRINATDTITTDAHQSMLGLLIEPTSKLIVNGDTSAGTGFGVFNTWYLKIDGTLDLEGESQLIQTSTSLFEEASLGQLERDQQGTANSFAYNYWSSPVHTAIDVDGDQSFNIMDILFDGSDFTAPIPLDFDSALTLSAADPYYADGAETTPRKIATYWFWKFVNSGNDYANWRWVGGNSTLKVTEGYSMKGVSGENTIPEDQNYVFIGKPNNAPEDEGGEIVHTTFVPGTTVDGYTYNTLTGNPFPSALDANQFINDNFATTTATLYFWEHWGGTNHNWRDYRAGYSTRNLTTGVPAAAHPNGSGGIENGSKTPGQYIPVGQAFYVISNGAGGDVVFNNSQRIFKKELDNISDFDHSIFTRTTENSKETKEVSEAQEESRTIEKQIIRLGFESPYGYHRQIALGFIEGATDSIDRGYDALAGDYFTNDSFFVVDDQYLLIQAFGEFDENREIPIVIIIDENHDGGLQKIMVDGLMNVPETTNIYIKDNTTGETFDIKSQTYEVNLSTGTHKERFSIVFKSQQALSVETTEFLDDNMTVFMNNRQKTINIRKTPEIEIENVTLYNYLGQAIQVWSKNLDTDQLILPLNNMASGTYILKIKTDNNTISEKLLIE</sequence>
<dbReference type="PROSITE" id="PS00018">
    <property type="entry name" value="EF_HAND_1"/>
    <property type="match status" value="1"/>
</dbReference>
<dbReference type="NCBIfam" id="NF012211">
    <property type="entry name" value="tand_rpt_95"/>
    <property type="match status" value="5"/>
</dbReference>
<dbReference type="Pfam" id="PF13385">
    <property type="entry name" value="Laminin_G_3"/>
    <property type="match status" value="1"/>
</dbReference>
<dbReference type="KEGG" id="lul:LPB138_10845"/>
<dbReference type="GO" id="GO:0005509">
    <property type="term" value="F:calcium ion binding"/>
    <property type="evidence" value="ECO:0007669"/>
    <property type="project" value="InterPro"/>
</dbReference>
<dbReference type="InterPro" id="IPR013320">
    <property type="entry name" value="ConA-like_dom_sf"/>
</dbReference>
<dbReference type="GO" id="GO:0016020">
    <property type="term" value="C:membrane"/>
    <property type="evidence" value="ECO:0007669"/>
    <property type="project" value="InterPro"/>
</dbReference>
<dbReference type="Gene3D" id="2.60.40.2810">
    <property type="match status" value="2"/>
</dbReference>
<dbReference type="Gene3D" id="2.60.40.10">
    <property type="entry name" value="Immunoglobulins"/>
    <property type="match status" value="1"/>
</dbReference>
<feature type="domain" description="Cadherin" evidence="3">
    <location>
        <begin position="407"/>
        <end position="497"/>
    </location>
</feature>
<dbReference type="Pfam" id="PF18962">
    <property type="entry name" value="Por_Secre_tail"/>
    <property type="match status" value="1"/>
</dbReference>
<dbReference type="InterPro" id="IPR026444">
    <property type="entry name" value="Secre_tail"/>
</dbReference>
<dbReference type="OrthoDB" id="1652165at2"/>
<evidence type="ECO:0000313" key="4">
    <source>
        <dbReference type="EMBL" id="AOW21144.1"/>
    </source>
</evidence>
<dbReference type="InterPro" id="IPR002126">
    <property type="entry name" value="Cadherin-like_dom"/>
</dbReference>
<dbReference type="PANTHER" id="PTHR10199:SF100">
    <property type="entry name" value="THROMBOSPONDIN, ISOFORM A"/>
    <property type="match status" value="1"/>
</dbReference>
<dbReference type="InterPro" id="IPR010221">
    <property type="entry name" value="VCBS_dom"/>
</dbReference>
<dbReference type="SUPFAM" id="SSF49899">
    <property type="entry name" value="Concanavalin A-like lectins/glucanases"/>
    <property type="match status" value="1"/>
</dbReference>
<dbReference type="Gene3D" id="2.60.40.1200">
    <property type="match status" value="1"/>
</dbReference>
<feature type="signal peptide" evidence="2">
    <location>
        <begin position="1"/>
        <end position="24"/>
    </location>
</feature>
<dbReference type="Gene3D" id="2.60.40.60">
    <property type="entry name" value="Cadherins"/>
    <property type="match status" value="1"/>
</dbReference>
<dbReference type="Pfam" id="PF20009">
    <property type="entry name" value="GEVED"/>
    <property type="match status" value="3"/>
</dbReference>
<feature type="chain" id="PRO_5009111009" description="Cadherin domain-containing protein" evidence="2">
    <location>
        <begin position="25"/>
        <end position="2550"/>
    </location>
</feature>
<organism evidence="4 5">
    <name type="scientific">Urechidicola croceus</name>
    <dbReference type="NCBI Taxonomy" id="1850246"/>
    <lineage>
        <taxon>Bacteria</taxon>
        <taxon>Pseudomonadati</taxon>
        <taxon>Bacteroidota</taxon>
        <taxon>Flavobacteriia</taxon>
        <taxon>Flavobacteriales</taxon>
        <taxon>Flavobacteriaceae</taxon>
        <taxon>Urechidicola</taxon>
    </lineage>
</organism>
<evidence type="ECO:0000313" key="5">
    <source>
        <dbReference type="Proteomes" id="UP000176050"/>
    </source>
</evidence>
<proteinExistence type="predicted"/>
<name>A0A1D8P985_9FLAO</name>
<dbReference type="GO" id="GO:0007156">
    <property type="term" value="P:homophilic cell adhesion via plasma membrane adhesion molecules"/>
    <property type="evidence" value="ECO:0007669"/>
    <property type="project" value="InterPro"/>
</dbReference>
<dbReference type="PROSITE" id="PS50268">
    <property type="entry name" value="CADHERIN_2"/>
    <property type="match status" value="1"/>
</dbReference>
<dbReference type="Gene3D" id="2.60.40.3440">
    <property type="match status" value="1"/>
</dbReference>
<dbReference type="Proteomes" id="UP000176050">
    <property type="component" value="Chromosome"/>
</dbReference>
<dbReference type="GO" id="GO:0004553">
    <property type="term" value="F:hydrolase activity, hydrolyzing O-glycosyl compounds"/>
    <property type="evidence" value="ECO:0007669"/>
    <property type="project" value="UniProtKB-ARBA"/>
</dbReference>
<accession>A0A1D8P985</accession>
<dbReference type="Pfam" id="PF17963">
    <property type="entry name" value="Big_9"/>
    <property type="match status" value="5"/>
</dbReference>
<dbReference type="NCBIfam" id="TIGR04183">
    <property type="entry name" value="Por_Secre_tail"/>
    <property type="match status" value="1"/>
</dbReference>
<evidence type="ECO:0000256" key="2">
    <source>
        <dbReference type="SAM" id="SignalP"/>
    </source>
</evidence>
<dbReference type="NCBIfam" id="TIGR01965">
    <property type="entry name" value="VCBS_repeat"/>
    <property type="match status" value="1"/>
</dbReference>
<evidence type="ECO:0000256" key="1">
    <source>
        <dbReference type="ARBA" id="ARBA00022729"/>
    </source>
</evidence>
<dbReference type="EMBL" id="CP017478">
    <property type="protein sequence ID" value="AOW21144.1"/>
    <property type="molecule type" value="Genomic_DNA"/>
</dbReference>
<protein>
    <recommendedName>
        <fullName evidence="3">Cadherin domain-containing protein</fullName>
    </recommendedName>
</protein>
<dbReference type="RefSeq" id="WP_070237308.1">
    <property type="nucleotide sequence ID" value="NZ_CP017478.1"/>
</dbReference>
<dbReference type="InterPro" id="IPR045474">
    <property type="entry name" value="GEVED"/>
</dbReference>
<evidence type="ECO:0000259" key="3">
    <source>
        <dbReference type="PROSITE" id="PS50268"/>
    </source>
</evidence>